<protein>
    <submittedName>
        <fullName evidence="1">DUF1963 domain-containing protein</fullName>
    </submittedName>
</protein>
<dbReference type="InterPro" id="IPR035948">
    <property type="entry name" value="YwqG-like_sf"/>
</dbReference>
<evidence type="ECO:0000313" key="2">
    <source>
        <dbReference type="Proteomes" id="UP001291653"/>
    </source>
</evidence>
<dbReference type="PANTHER" id="PTHR36436:SF6">
    <property type="entry name" value="SLL5081 PROTEIN"/>
    <property type="match status" value="1"/>
</dbReference>
<name>A0ABQ5NXW2_9ACTN</name>
<sequence>MTHGSLDDLRALARRHLAPDIAEQWTGLLRPGVGLVPAGPGESVVGRLGGSPALPVEEEWPVWEGHGPLSFIASIDCAAVATSTSEARLPLDIDLPDSGTLLFFYFDGQLDGGMALVQGEDPGSQPGARVLHVPAGPGAETARREAPAGLDPYPEVPLAARVEMTANEPWTPEIQSVFAPDTPIGEIYEHPVCDDAFVDALQDLGDWVGHRIGGYSHAVQNPVQLEVAKGVLGPDTTWEDPRLEAEARRWTLLAQIDTEDAAGMMWGDTGALYWLIRPEDLALRRFDRAVFTWQC</sequence>
<dbReference type="PANTHER" id="PTHR36436">
    <property type="entry name" value="SLL5081 PROTEIN"/>
    <property type="match status" value="1"/>
</dbReference>
<dbReference type="Pfam" id="PF09234">
    <property type="entry name" value="DUF1963"/>
    <property type="match status" value="1"/>
</dbReference>
<dbReference type="InterPro" id="IPR015315">
    <property type="entry name" value="DUF1963"/>
</dbReference>
<dbReference type="EMBL" id="BSBI01000004">
    <property type="protein sequence ID" value="GLF95079.1"/>
    <property type="molecule type" value="Genomic_DNA"/>
</dbReference>
<keyword evidence="2" id="KW-1185">Reference proteome</keyword>
<gene>
    <name evidence="1" type="ORF">SYYSPA8_12300</name>
</gene>
<accession>A0ABQ5NXW2</accession>
<dbReference type="RefSeq" id="WP_323447151.1">
    <property type="nucleotide sequence ID" value="NZ_BSBI01000004.1"/>
</dbReference>
<evidence type="ECO:0000313" key="1">
    <source>
        <dbReference type="EMBL" id="GLF95079.1"/>
    </source>
</evidence>
<dbReference type="Proteomes" id="UP001291653">
    <property type="component" value="Unassembled WGS sequence"/>
</dbReference>
<dbReference type="Gene3D" id="2.30.320.10">
    <property type="entry name" value="YwqG-like"/>
    <property type="match status" value="1"/>
</dbReference>
<comment type="caution">
    <text evidence="1">The sequence shown here is derived from an EMBL/GenBank/DDBJ whole genome shotgun (WGS) entry which is preliminary data.</text>
</comment>
<reference evidence="1 2" key="1">
    <citation type="submission" date="2022-10" db="EMBL/GenBank/DDBJ databases">
        <title>Draft genome sequence of Streptomyces sp. YSPA8.</title>
        <authorList>
            <person name="Moriuchi R."/>
            <person name="Dohra H."/>
            <person name="Yamamura H."/>
            <person name="Kodani S."/>
        </authorList>
    </citation>
    <scope>NUCLEOTIDE SEQUENCE [LARGE SCALE GENOMIC DNA]</scope>
    <source>
        <strain evidence="1 2">YSPA8</strain>
    </source>
</reference>
<proteinExistence type="predicted"/>
<organism evidence="1 2">
    <name type="scientific">Streptomyces yaizuensis</name>
    <dbReference type="NCBI Taxonomy" id="2989713"/>
    <lineage>
        <taxon>Bacteria</taxon>
        <taxon>Bacillati</taxon>
        <taxon>Actinomycetota</taxon>
        <taxon>Actinomycetes</taxon>
        <taxon>Kitasatosporales</taxon>
        <taxon>Streptomycetaceae</taxon>
        <taxon>Streptomyces</taxon>
    </lineage>
</organism>
<dbReference type="SUPFAM" id="SSF103032">
    <property type="entry name" value="Hypothetical protein YwqG"/>
    <property type="match status" value="1"/>
</dbReference>